<gene>
    <name evidence="3" type="ORF">THASP1DRAFT_32673</name>
</gene>
<proteinExistence type="predicted"/>
<keyword evidence="4" id="KW-1185">Reference proteome</keyword>
<dbReference type="CDD" id="cd01846">
    <property type="entry name" value="fatty_acyltransferase_like"/>
    <property type="match status" value="1"/>
</dbReference>
<dbReference type="Pfam" id="PF00657">
    <property type="entry name" value="Lipase_GDSL"/>
    <property type="match status" value="1"/>
</dbReference>
<dbReference type="PANTHER" id="PTHR45648">
    <property type="entry name" value="GDSL LIPASE/ACYLHYDROLASE FAMILY PROTEIN (AFU_ORTHOLOGUE AFUA_4G14700)"/>
    <property type="match status" value="1"/>
</dbReference>
<sequence length="304" mass="33182">MFRSLILLAALVAGGSALVTPTTEFNCPRGYSRLVTFGDSLTDTGNTFRLSNQQTPNPALYAAGRFSNGPVWTEYAAQKIGIQYRDYAYGGATSDNRLVNGVVSSTDPTVVPSTYDQAYKYLPFANANRFQARQALYTIIVGANDYVNALKGGMDINAQFAASVVDRIVNVVDTLYKTAGAQEIIVSGLPLIEATPYIQAMDVSVQNAFKQISALHNMLLADKVKEYAAKNQNINLKYFDLSAYTRKVIEDKDKHGFAVVDKSCLDKNTGAACANPEEYFFWDPLHPTTKGHKLLADGIIAMLA</sequence>
<dbReference type="AlphaFoldDB" id="A0A4P9XIG8"/>
<name>A0A4P9XIG8_9FUNG</name>
<dbReference type="STRING" id="78915.A0A4P9XIG8"/>
<feature type="signal peptide" evidence="2">
    <location>
        <begin position="1"/>
        <end position="17"/>
    </location>
</feature>
<accession>A0A4P9XIG8</accession>
<evidence type="ECO:0000256" key="1">
    <source>
        <dbReference type="ARBA" id="ARBA00022801"/>
    </source>
</evidence>
<evidence type="ECO:0000313" key="4">
    <source>
        <dbReference type="Proteomes" id="UP000271241"/>
    </source>
</evidence>
<dbReference type="EMBL" id="KZ993115">
    <property type="protein sequence ID" value="RKP05488.1"/>
    <property type="molecule type" value="Genomic_DNA"/>
</dbReference>
<keyword evidence="2" id="KW-0732">Signal</keyword>
<evidence type="ECO:0000313" key="3">
    <source>
        <dbReference type="EMBL" id="RKP05488.1"/>
    </source>
</evidence>
<protein>
    <submittedName>
        <fullName evidence="3">GDSL lipase/esterase</fullName>
    </submittedName>
</protein>
<dbReference type="PANTHER" id="PTHR45648:SF22">
    <property type="entry name" value="GDSL LIPASE_ACYLHYDROLASE FAMILY PROTEIN (AFU_ORTHOLOGUE AFUA_4G14700)"/>
    <property type="match status" value="1"/>
</dbReference>
<organism evidence="3 4">
    <name type="scientific">Thamnocephalis sphaerospora</name>
    <dbReference type="NCBI Taxonomy" id="78915"/>
    <lineage>
        <taxon>Eukaryota</taxon>
        <taxon>Fungi</taxon>
        <taxon>Fungi incertae sedis</taxon>
        <taxon>Zoopagomycota</taxon>
        <taxon>Zoopagomycotina</taxon>
        <taxon>Zoopagomycetes</taxon>
        <taxon>Zoopagales</taxon>
        <taxon>Sigmoideomycetaceae</taxon>
        <taxon>Thamnocephalis</taxon>
    </lineage>
</organism>
<dbReference type="Proteomes" id="UP000271241">
    <property type="component" value="Unassembled WGS sequence"/>
</dbReference>
<dbReference type="InterPro" id="IPR051058">
    <property type="entry name" value="GDSL_Est/Lipase"/>
</dbReference>
<evidence type="ECO:0000256" key="2">
    <source>
        <dbReference type="SAM" id="SignalP"/>
    </source>
</evidence>
<dbReference type="Gene3D" id="3.40.50.1110">
    <property type="entry name" value="SGNH hydrolase"/>
    <property type="match status" value="1"/>
</dbReference>
<reference evidence="4" key="1">
    <citation type="journal article" date="2018" name="Nat. Microbiol.">
        <title>Leveraging single-cell genomics to expand the fungal tree of life.</title>
        <authorList>
            <person name="Ahrendt S.R."/>
            <person name="Quandt C.A."/>
            <person name="Ciobanu D."/>
            <person name="Clum A."/>
            <person name="Salamov A."/>
            <person name="Andreopoulos B."/>
            <person name="Cheng J.F."/>
            <person name="Woyke T."/>
            <person name="Pelin A."/>
            <person name="Henrissat B."/>
            <person name="Reynolds N.K."/>
            <person name="Benny G.L."/>
            <person name="Smith M.E."/>
            <person name="James T.Y."/>
            <person name="Grigoriev I.V."/>
        </authorList>
    </citation>
    <scope>NUCLEOTIDE SEQUENCE [LARGE SCALE GENOMIC DNA]</scope>
    <source>
        <strain evidence="4">RSA 1356</strain>
    </source>
</reference>
<feature type="chain" id="PRO_5020997239" evidence="2">
    <location>
        <begin position="18"/>
        <end position="304"/>
    </location>
</feature>
<dbReference type="InterPro" id="IPR001087">
    <property type="entry name" value="GDSL"/>
</dbReference>
<dbReference type="InterPro" id="IPR036514">
    <property type="entry name" value="SGNH_hydro_sf"/>
</dbReference>
<keyword evidence="1" id="KW-0378">Hydrolase</keyword>
<dbReference type="SUPFAM" id="SSF52266">
    <property type="entry name" value="SGNH hydrolase"/>
    <property type="match status" value="1"/>
</dbReference>
<dbReference type="OrthoDB" id="1600564at2759"/>
<dbReference type="GO" id="GO:0016788">
    <property type="term" value="F:hydrolase activity, acting on ester bonds"/>
    <property type="evidence" value="ECO:0007669"/>
    <property type="project" value="InterPro"/>
</dbReference>